<dbReference type="GO" id="GO:0016787">
    <property type="term" value="F:hydrolase activity"/>
    <property type="evidence" value="ECO:0007669"/>
    <property type="project" value="UniProtKB-KW"/>
</dbReference>
<evidence type="ECO:0000313" key="5">
    <source>
        <dbReference type="Proteomes" id="UP000550260"/>
    </source>
</evidence>
<dbReference type="InterPro" id="IPR050272">
    <property type="entry name" value="Isochorismatase-like_hydrls"/>
</dbReference>
<organism evidence="4 5">
    <name type="scientific">Amycolatopsis echigonensis</name>
    <dbReference type="NCBI Taxonomy" id="2576905"/>
    <lineage>
        <taxon>Bacteria</taxon>
        <taxon>Bacillati</taxon>
        <taxon>Actinomycetota</taxon>
        <taxon>Actinomycetes</taxon>
        <taxon>Pseudonocardiales</taxon>
        <taxon>Pseudonocardiaceae</taxon>
        <taxon>Amycolatopsis</taxon>
    </lineage>
</organism>
<reference evidence="4 5" key="1">
    <citation type="submission" date="2020-08" db="EMBL/GenBank/DDBJ databases">
        <title>Amycolatopsis echigonensis JCM 21831.</title>
        <authorList>
            <person name="Tedsree N."/>
            <person name="Kuncharoen N."/>
            <person name="Likhitwitayawuid K."/>
            <person name="Tanasupawat S."/>
        </authorList>
    </citation>
    <scope>NUCLEOTIDE SEQUENCE [LARGE SCALE GENOMIC DNA]</scope>
    <source>
        <strain evidence="4 5">JCM 21831</strain>
    </source>
</reference>
<dbReference type="RefSeq" id="WP_183123558.1">
    <property type="nucleotide sequence ID" value="NZ_JACJHR010000009.1"/>
</dbReference>
<dbReference type="Proteomes" id="UP000550260">
    <property type="component" value="Unassembled WGS sequence"/>
</dbReference>
<dbReference type="PANTHER" id="PTHR43540">
    <property type="entry name" value="PEROXYUREIDOACRYLATE/UREIDOACRYLATE AMIDOHYDROLASE-RELATED"/>
    <property type="match status" value="1"/>
</dbReference>
<feature type="compositionally biased region" description="Basic and acidic residues" evidence="2">
    <location>
        <begin position="117"/>
        <end position="132"/>
    </location>
</feature>
<proteinExistence type="predicted"/>
<sequence length="245" mass="25803">MPIVTPAFAGDDALLSRLARAAEAARSAGIDVVHVRVTFRDGYPDVAPGNIFFSRLTADLDLTESNPGTGIHPAMAIERADILVTKRRVNAFAGSDLALVLRSGGIDTLVLRARARSRDRPGSRAASRDRPSSPRPRASMLPSAIDGGQDLVQPARGVRAATGIDDRPYDVVGLIGGQERSTAAAVRCAFLRRGDRNSFAFCGCSGTSPSVTVSVRASPGRSSCRALGVCRTAPRCTSSAPRHRP</sequence>
<dbReference type="SUPFAM" id="SSF52499">
    <property type="entry name" value="Isochorismatase-like hydrolases"/>
    <property type="match status" value="1"/>
</dbReference>
<keyword evidence="1" id="KW-0378">Hydrolase</keyword>
<accession>A0A8E1VW53</accession>
<dbReference type="InterPro" id="IPR000868">
    <property type="entry name" value="Isochorismatase-like_dom"/>
</dbReference>
<feature type="region of interest" description="Disordered" evidence="2">
    <location>
        <begin position="117"/>
        <end position="149"/>
    </location>
</feature>
<evidence type="ECO:0000256" key="2">
    <source>
        <dbReference type="SAM" id="MobiDB-lite"/>
    </source>
</evidence>
<comment type="caution">
    <text evidence="4">The sequence shown here is derived from an EMBL/GenBank/DDBJ whole genome shotgun (WGS) entry which is preliminary data.</text>
</comment>
<gene>
    <name evidence="4" type="ORF">H5411_09215</name>
</gene>
<feature type="domain" description="Isochorismatase-like" evidence="3">
    <location>
        <begin position="9"/>
        <end position="111"/>
    </location>
</feature>
<dbReference type="Gene3D" id="3.40.50.850">
    <property type="entry name" value="Isochorismatase-like"/>
    <property type="match status" value="1"/>
</dbReference>
<dbReference type="AlphaFoldDB" id="A0A8E1VW53"/>
<evidence type="ECO:0000256" key="1">
    <source>
        <dbReference type="ARBA" id="ARBA00022801"/>
    </source>
</evidence>
<dbReference type="EMBL" id="JACJHR010000009">
    <property type="protein sequence ID" value="MBB2499311.1"/>
    <property type="molecule type" value="Genomic_DNA"/>
</dbReference>
<protein>
    <submittedName>
        <fullName evidence="4">Isochorismatase family protein</fullName>
    </submittedName>
</protein>
<dbReference type="PANTHER" id="PTHR43540:SF1">
    <property type="entry name" value="ISOCHORISMATASE HYDROLASE"/>
    <property type="match status" value="1"/>
</dbReference>
<dbReference type="InterPro" id="IPR036380">
    <property type="entry name" value="Isochorismatase-like_sf"/>
</dbReference>
<name>A0A8E1VW53_9PSEU</name>
<dbReference type="Pfam" id="PF00857">
    <property type="entry name" value="Isochorismatase"/>
    <property type="match status" value="1"/>
</dbReference>
<evidence type="ECO:0000259" key="3">
    <source>
        <dbReference type="Pfam" id="PF00857"/>
    </source>
</evidence>
<evidence type="ECO:0000313" key="4">
    <source>
        <dbReference type="EMBL" id="MBB2499311.1"/>
    </source>
</evidence>